<keyword evidence="8" id="KW-0812">Transmembrane</keyword>
<evidence type="ECO:0000256" key="2">
    <source>
        <dbReference type="ARBA" id="ARBA00010988"/>
    </source>
</evidence>
<feature type="region of interest" description="Disordered" evidence="7">
    <location>
        <begin position="1"/>
        <end position="29"/>
    </location>
</feature>
<feature type="non-terminal residue" evidence="9">
    <location>
        <position position="229"/>
    </location>
</feature>
<dbReference type="GO" id="GO:0060090">
    <property type="term" value="F:molecular adaptor activity"/>
    <property type="evidence" value="ECO:0007669"/>
    <property type="project" value="TreeGrafter"/>
</dbReference>
<dbReference type="PANTHER" id="PTHR10844:SF21">
    <property type="entry name" value="CAVEOLIN-1"/>
    <property type="match status" value="1"/>
</dbReference>
<dbReference type="Proteomes" id="UP001177023">
    <property type="component" value="Unassembled WGS sequence"/>
</dbReference>
<gene>
    <name evidence="10" type="ORF">MSPICULIGERA_LOCUS22955</name>
    <name evidence="9" type="ORF">MSPICULIGERA_LOCUS3885</name>
</gene>
<keyword evidence="4 6" id="KW-0333">Golgi apparatus</keyword>
<comment type="caution">
    <text evidence="9">The sequence shown here is derived from an EMBL/GenBank/DDBJ whole genome shotgun (WGS) entry which is preliminary data.</text>
</comment>
<comment type="subcellular location">
    <subcellularLocation>
        <location evidence="1 6">Cell membrane</location>
        <topology evidence="1 6">Peripheral membrane protein</topology>
    </subcellularLocation>
    <subcellularLocation>
        <location evidence="6">Golgi apparatus membrane</location>
        <topology evidence="6">Peripheral membrane protein</topology>
    </subcellularLocation>
    <subcellularLocation>
        <location evidence="6">Membrane</location>
        <location evidence="6">Caveola</location>
        <topology evidence="6">Peripheral membrane protein</topology>
    </subcellularLocation>
</comment>
<evidence type="ECO:0000256" key="4">
    <source>
        <dbReference type="ARBA" id="ARBA00023034"/>
    </source>
</evidence>
<sequence length="229" mass="25997">MSTEAEKVELEAVPLKTDTDTPAEPETTTEAVIVAPKRSWFSKKATKKADDDEKKAEEGAVTGEACKKKCWWRREKAEKTEEQQKADHISIGINLVDRDEKNINDHVKFGFEDIFGEADTAHSWDCVWRLVFRVFTWTRLFVYRLGSLLIGLPAAIIFGVLFALFTVLNVFACVPLAKLLSIPAQWIAKVWTYVVEAVFDPVFRSIGLIWSRITARNYGIHSHPTDLPQ</sequence>
<evidence type="ECO:0000256" key="7">
    <source>
        <dbReference type="SAM" id="MobiDB-lite"/>
    </source>
</evidence>
<reference evidence="9" key="1">
    <citation type="submission" date="2023-06" db="EMBL/GenBank/DDBJ databases">
        <authorList>
            <person name="Delattre M."/>
        </authorList>
    </citation>
    <scope>NUCLEOTIDE SEQUENCE</scope>
    <source>
        <strain evidence="9">AF72</strain>
    </source>
</reference>
<dbReference type="GO" id="GO:0070836">
    <property type="term" value="P:caveola assembly"/>
    <property type="evidence" value="ECO:0007669"/>
    <property type="project" value="InterPro"/>
</dbReference>
<accession>A0AA36CA49</accession>
<evidence type="ECO:0000256" key="3">
    <source>
        <dbReference type="ARBA" id="ARBA00022475"/>
    </source>
</evidence>
<name>A0AA36CA49_9BILA</name>
<dbReference type="PANTHER" id="PTHR10844">
    <property type="entry name" value="CAVEOLIN"/>
    <property type="match status" value="1"/>
</dbReference>
<evidence type="ECO:0000256" key="5">
    <source>
        <dbReference type="ARBA" id="ARBA00023136"/>
    </source>
</evidence>
<dbReference type="GO" id="GO:0005901">
    <property type="term" value="C:caveola"/>
    <property type="evidence" value="ECO:0007669"/>
    <property type="project" value="UniProtKB-SubCell"/>
</dbReference>
<dbReference type="AlphaFoldDB" id="A0AA36CA49"/>
<evidence type="ECO:0000256" key="6">
    <source>
        <dbReference type="RuleBase" id="RU000680"/>
    </source>
</evidence>
<evidence type="ECO:0000256" key="1">
    <source>
        <dbReference type="ARBA" id="ARBA00004202"/>
    </source>
</evidence>
<evidence type="ECO:0000313" key="10">
    <source>
        <dbReference type="EMBL" id="CAJ0584920.1"/>
    </source>
</evidence>
<evidence type="ECO:0000313" key="9">
    <source>
        <dbReference type="EMBL" id="CAJ0565233.1"/>
    </source>
</evidence>
<organism evidence="9 11">
    <name type="scientific">Mesorhabditis spiculigera</name>
    <dbReference type="NCBI Taxonomy" id="96644"/>
    <lineage>
        <taxon>Eukaryota</taxon>
        <taxon>Metazoa</taxon>
        <taxon>Ecdysozoa</taxon>
        <taxon>Nematoda</taxon>
        <taxon>Chromadorea</taxon>
        <taxon>Rhabditida</taxon>
        <taxon>Rhabditina</taxon>
        <taxon>Rhabditomorpha</taxon>
        <taxon>Rhabditoidea</taxon>
        <taxon>Rhabditidae</taxon>
        <taxon>Mesorhabditinae</taxon>
        <taxon>Mesorhabditis</taxon>
    </lineage>
</organism>
<keyword evidence="8" id="KW-1133">Transmembrane helix</keyword>
<comment type="function">
    <text evidence="6">May act as a scaffolding protein within caveolar membranes. Interacts directly with G-protein alpha subunits and can functionally regulate their activity.</text>
</comment>
<keyword evidence="5 6" id="KW-0472">Membrane</keyword>
<dbReference type="EMBL" id="CATQJA010002701">
    <property type="protein sequence ID" value="CAJ0584920.1"/>
    <property type="molecule type" value="Genomic_DNA"/>
</dbReference>
<proteinExistence type="inferred from homology"/>
<feature type="compositionally biased region" description="Low complexity" evidence="7">
    <location>
        <begin position="20"/>
        <end position="29"/>
    </location>
</feature>
<feature type="compositionally biased region" description="Basic and acidic residues" evidence="7">
    <location>
        <begin position="1"/>
        <end position="10"/>
    </location>
</feature>
<evidence type="ECO:0000256" key="8">
    <source>
        <dbReference type="SAM" id="Phobius"/>
    </source>
</evidence>
<keyword evidence="3 6" id="KW-1003">Cell membrane</keyword>
<dbReference type="Pfam" id="PF01146">
    <property type="entry name" value="Caveolin"/>
    <property type="match status" value="1"/>
</dbReference>
<dbReference type="GO" id="GO:0000139">
    <property type="term" value="C:Golgi membrane"/>
    <property type="evidence" value="ECO:0007669"/>
    <property type="project" value="UniProtKB-SubCell"/>
</dbReference>
<protein>
    <recommendedName>
        <fullName evidence="6">Caveolin</fullName>
    </recommendedName>
</protein>
<keyword evidence="11" id="KW-1185">Reference proteome</keyword>
<feature type="transmembrane region" description="Helical" evidence="8">
    <location>
        <begin position="148"/>
        <end position="172"/>
    </location>
</feature>
<comment type="similarity">
    <text evidence="2 6">Belongs to the caveolin family.</text>
</comment>
<evidence type="ECO:0000313" key="11">
    <source>
        <dbReference type="Proteomes" id="UP001177023"/>
    </source>
</evidence>
<dbReference type="EMBL" id="CATQJA010001013">
    <property type="protein sequence ID" value="CAJ0565233.1"/>
    <property type="molecule type" value="Genomic_DNA"/>
</dbReference>
<dbReference type="InterPro" id="IPR001612">
    <property type="entry name" value="Caveolin"/>
</dbReference>